<dbReference type="AlphaFoldDB" id="A0A9W4UNH2"/>
<proteinExistence type="predicted"/>
<dbReference type="EMBL" id="CAOQHR010000008">
    <property type="protein sequence ID" value="CAI6338096.1"/>
    <property type="molecule type" value="Genomic_DNA"/>
</dbReference>
<accession>A0A9W4UNH2</accession>
<keyword evidence="2" id="KW-1185">Reference proteome</keyword>
<evidence type="ECO:0000313" key="2">
    <source>
        <dbReference type="Proteomes" id="UP001152607"/>
    </source>
</evidence>
<evidence type="ECO:0000313" key="1">
    <source>
        <dbReference type="EMBL" id="CAI6338096.1"/>
    </source>
</evidence>
<name>A0A9W4UNH2_9PLEO</name>
<dbReference type="OrthoDB" id="3799380at2759"/>
<gene>
    <name evidence="1" type="ORF">PDIGIT_LOCUS11220</name>
</gene>
<organism evidence="1 2">
    <name type="scientific">Periconia digitata</name>
    <dbReference type="NCBI Taxonomy" id="1303443"/>
    <lineage>
        <taxon>Eukaryota</taxon>
        <taxon>Fungi</taxon>
        <taxon>Dikarya</taxon>
        <taxon>Ascomycota</taxon>
        <taxon>Pezizomycotina</taxon>
        <taxon>Dothideomycetes</taxon>
        <taxon>Pleosporomycetidae</taxon>
        <taxon>Pleosporales</taxon>
        <taxon>Massarineae</taxon>
        <taxon>Periconiaceae</taxon>
        <taxon>Periconia</taxon>
    </lineage>
</organism>
<reference evidence="1" key="1">
    <citation type="submission" date="2023-01" db="EMBL/GenBank/DDBJ databases">
        <authorList>
            <person name="Van Ghelder C."/>
            <person name="Rancurel C."/>
        </authorList>
    </citation>
    <scope>NUCLEOTIDE SEQUENCE</scope>
    <source>
        <strain evidence="1">CNCM I-4278</strain>
    </source>
</reference>
<sequence>MAYHDILYIFTCVKPVRNVLLQMLRPFDIANLLAATHSALHPEEKKVYMDYLDDIFDEKRELSRLNELGLNVILFGSDLHILQERLEDPRGHRKKFGKDHDFHIFAIVSKAPSALDKNPTLHMHLQTHRGPKISEDITSNELNTQFPTSMAEDIRLLSKWMFCKPYMAGTRPIRLPGWIPILSTSKNINLRAYMSAADEPDSKWFYMDRLLMSRVFGVREGKLLLGKIDDLQTQCHLLGIENGIKKDISGVFVVNIMSEIINSTVQDLEDSEYFTVVHVIHSSNIAILLRIPFEFCGFREIGELVM</sequence>
<dbReference type="Proteomes" id="UP001152607">
    <property type="component" value="Unassembled WGS sequence"/>
</dbReference>
<protein>
    <submittedName>
        <fullName evidence="1">Uncharacterized protein</fullName>
    </submittedName>
</protein>
<comment type="caution">
    <text evidence="1">The sequence shown here is derived from an EMBL/GenBank/DDBJ whole genome shotgun (WGS) entry which is preliminary data.</text>
</comment>